<name>M2QZX6_CERS8</name>
<dbReference type="AlphaFoldDB" id="M2QZX6"/>
<sequence length="192" mass="20625">MRLRPQSPTGSGTHGPAVDLSRTTGRTLAAKRAQHERMLSRWGDDVIAVRRATCAMWLRVQSPTGSAAHDPGGRPLAHHKRTFVARRKAGAGGRVLSLGSWVRVRGEHAARRAHLDGRTGAAEFGSSQLECGKRLAAAGRDESTERRGSGKVSGEKWGGWQDGWMGWLDGMAGWSGWLAERDGGLTGWPGAI</sequence>
<accession>M2QZX6</accession>
<evidence type="ECO:0000313" key="3">
    <source>
        <dbReference type="Proteomes" id="UP000016930"/>
    </source>
</evidence>
<organism evidence="2 3">
    <name type="scientific">Ceriporiopsis subvermispora (strain B)</name>
    <name type="common">White-rot fungus</name>
    <name type="synonym">Gelatoporia subvermispora</name>
    <dbReference type="NCBI Taxonomy" id="914234"/>
    <lineage>
        <taxon>Eukaryota</taxon>
        <taxon>Fungi</taxon>
        <taxon>Dikarya</taxon>
        <taxon>Basidiomycota</taxon>
        <taxon>Agaricomycotina</taxon>
        <taxon>Agaricomycetes</taxon>
        <taxon>Polyporales</taxon>
        <taxon>Gelatoporiaceae</taxon>
        <taxon>Gelatoporia</taxon>
    </lineage>
</organism>
<reference evidence="2 3" key="1">
    <citation type="journal article" date="2012" name="Proc. Natl. Acad. Sci. U.S.A.">
        <title>Comparative genomics of Ceriporiopsis subvermispora and Phanerochaete chrysosporium provide insight into selective ligninolysis.</title>
        <authorList>
            <person name="Fernandez-Fueyo E."/>
            <person name="Ruiz-Duenas F.J."/>
            <person name="Ferreira P."/>
            <person name="Floudas D."/>
            <person name="Hibbett D.S."/>
            <person name="Canessa P."/>
            <person name="Larrondo L.F."/>
            <person name="James T.Y."/>
            <person name="Seelenfreund D."/>
            <person name="Lobos S."/>
            <person name="Polanco R."/>
            <person name="Tello M."/>
            <person name="Honda Y."/>
            <person name="Watanabe T."/>
            <person name="Watanabe T."/>
            <person name="Ryu J.S."/>
            <person name="Kubicek C.P."/>
            <person name="Schmoll M."/>
            <person name="Gaskell J."/>
            <person name="Hammel K.E."/>
            <person name="St John F.J."/>
            <person name="Vanden Wymelenberg A."/>
            <person name="Sabat G."/>
            <person name="Splinter BonDurant S."/>
            <person name="Syed K."/>
            <person name="Yadav J.S."/>
            <person name="Doddapaneni H."/>
            <person name="Subramanian V."/>
            <person name="Lavin J.L."/>
            <person name="Oguiza J.A."/>
            <person name="Perez G."/>
            <person name="Pisabarro A.G."/>
            <person name="Ramirez L."/>
            <person name="Santoyo F."/>
            <person name="Master E."/>
            <person name="Coutinho P.M."/>
            <person name="Henrissat B."/>
            <person name="Lombard V."/>
            <person name="Magnuson J.K."/>
            <person name="Kuees U."/>
            <person name="Hori C."/>
            <person name="Igarashi K."/>
            <person name="Samejima M."/>
            <person name="Held B.W."/>
            <person name="Barry K.W."/>
            <person name="LaButti K.M."/>
            <person name="Lapidus A."/>
            <person name="Lindquist E.A."/>
            <person name="Lucas S.M."/>
            <person name="Riley R."/>
            <person name="Salamov A.A."/>
            <person name="Hoffmeister D."/>
            <person name="Schwenk D."/>
            <person name="Hadar Y."/>
            <person name="Yarden O."/>
            <person name="de Vries R.P."/>
            <person name="Wiebenga A."/>
            <person name="Stenlid J."/>
            <person name="Eastwood D."/>
            <person name="Grigoriev I.V."/>
            <person name="Berka R.M."/>
            <person name="Blanchette R.A."/>
            <person name="Kersten P."/>
            <person name="Martinez A.T."/>
            <person name="Vicuna R."/>
            <person name="Cullen D."/>
        </authorList>
    </citation>
    <scope>NUCLEOTIDE SEQUENCE [LARGE SCALE GENOMIC DNA]</scope>
    <source>
        <strain evidence="2 3">B</strain>
    </source>
</reference>
<keyword evidence="3" id="KW-1185">Reference proteome</keyword>
<dbReference type="Proteomes" id="UP000016930">
    <property type="component" value="Unassembled WGS sequence"/>
</dbReference>
<proteinExistence type="predicted"/>
<dbReference type="EMBL" id="KB445817">
    <property type="protein sequence ID" value="EMD31547.1"/>
    <property type="molecule type" value="Genomic_DNA"/>
</dbReference>
<feature type="compositionally biased region" description="Basic and acidic residues" evidence="1">
    <location>
        <begin position="139"/>
        <end position="148"/>
    </location>
</feature>
<protein>
    <submittedName>
        <fullName evidence="2">Uncharacterized protein</fullName>
    </submittedName>
</protein>
<feature type="region of interest" description="Disordered" evidence="1">
    <location>
        <begin position="136"/>
        <end position="155"/>
    </location>
</feature>
<feature type="region of interest" description="Disordered" evidence="1">
    <location>
        <begin position="1"/>
        <end position="24"/>
    </location>
</feature>
<gene>
    <name evidence="2" type="ORF">CERSUDRAFT_100220</name>
</gene>
<evidence type="ECO:0000256" key="1">
    <source>
        <dbReference type="SAM" id="MobiDB-lite"/>
    </source>
</evidence>
<evidence type="ECO:0000313" key="2">
    <source>
        <dbReference type="EMBL" id="EMD31547.1"/>
    </source>
</evidence>
<feature type="compositionally biased region" description="Polar residues" evidence="1">
    <location>
        <begin position="1"/>
        <end position="11"/>
    </location>
</feature>
<dbReference type="HOGENOM" id="CLU_1414996_0_0_1"/>